<dbReference type="Proteomes" id="UP001295423">
    <property type="component" value="Unassembled WGS sequence"/>
</dbReference>
<organism evidence="2 3">
    <name type="scientific">Cylindrotheca closterium</name>
    <dbReference type="NCBI Taxonomy" id="2856"/>
    <lineage>
        <taxon>Eukaryota</taxon>
        <taxon>Sar</taxon>
        <taxon>Stramenopiles</taxon>
        <taxon>Ochrophyta</taxon>
        <taxon>Bacillariophyta</taxon>
        <taxon>Bacillariophyceae</taxon>
        <taxon>Bacillariophycidae</taxon>
        <taxon>Bacillariales</taxon>
        <taxon>Bacillariaceae</taxon>
        <taxon>Cylindrotheca</taxon>
    </lineage>
</organism>
<dbReference type="EMBL" id="CAKOGP040001758">
    <property type="protein sequence ID" value="CAJ1949476.1"/>
    <property type="molecule type" value="Genomic_DNA"/>
</dbReference>
<dbReference type="AlphaFoldDB" id="A0AAD2FR83"/>
<comment type="caution">
    <text evidence="2">The sequence shown here is derived from an EMBL/GenBank/DDBJ whole genome shotgun (WGS) entry which is preliminary data.</text>
</comment>
<sequence length="619" mass="70894">MRRLEFASEVLVVRGAKVASLNRSVIKQPDDTKLSFTFGGQNPVDFIAVKKDFLAYNRFELWSELGNKVKEVSDFLEGVYKNQKDKEKRIGVMDHLLQESRGDRIVVLKIVEIFQKERWASIAATFSSTKKSLELRKAAEEKEREENEKRNKVCDQIDEIFSSSLDGVSSGFIELNKPLLTENDVNEIHKIVLDNLPITYKKISKELRNNHTEFEVVQRLLYNEKQRSQMAFSAFGLILAYAFHTEGGFVLEQSLGEWQGLATSSRSLGIDKRKRFSKFDEDLKVLKRHKNILTCWDNLKTSIKPLRFGKSQAQPGKSIYLDQRIPAPPGMFPFECLEQLNDAQRNDMIEELIWGQLDHATLLQRFQSKTGRPFAEDNDPSSHGKRVIWYQKVLKIARALRDIKRYLVSCKPEAVDLTPVDDLTPTGKENDENNVVRAIRDKQELCEKAKAFQQRTVASWNKFEAHVTKIFPLRSLIHKESSIEGSGNVLSENIEMSGFLKVDRRSDGTVKYSLGEKFEERNLVVAGNEMTVDVLLSFAKRMTKQALKSVGDTNKNNAATELADVLQAMFQKLTVIPGDFNFSVHQLDCLFVGFYGNWLQCFQYALECRTITADPKEKY</sequence>
<evidence type="ECO:0000313" key="3">
    <source>
        <dbReference type="Proteomes" id="UP001295423"/>
    </source>
</evidence>
<keyword evidence="3" id="KW-1185">Reference proteome</keyword>
<feature type="coiled-coil region" evidence="1">
    <location>
        <begin position="128"/>
        <end position="155"/>
    </location>
</feature>
<evidence type="ECO:0000313" key="2">
    <source>
        <dbReference type="EMBL" id="CAJ1949476.1"/>
    </source>
</evidence>
<keyword evidence="1" id="KW-0175">Coiled coil</keyword>
<gene>
    <name evidence="2" type="ORF">CYCCA115_LOCUS12115</name>
</gene>
<evidence type="ECO:0000256" key="1">
    <source>
        <dbReference type="SAM" id="Coils"/>
    </source>
</evidence>
<reference evidence="2" key="1">
    <citation type="submission" date="2023-08" db="EMBL/GenBank/DDBJ databases">
        <authorList>
            <person name="Audoor S."/>
            <person name="Bilcke G."/>
        </authorList>
    </citation>
    <scope>NUCLEOTIDE SEQUENCE</scope>
</reference>
<name>A0AAD2FR83_9STRA</name>
<protein>
    <submittedName>
        <fullName evidence="2">Uncharacterized protein</fullName>
    </submittedName>
</protein>
<proteinExistence type="predicted"/>
<accession>A0AAD2FR83</accession>